<evidence type="ECO:0000259" key="2">
    <source>
        <dbReference type="PROSITE" id="PS50181"/>
    </source>
</evidence>
<dbReference type="PROSITE" id="PS50181">
    <property type="entry name" value="FBOX"/>
    <property type="match status" value="1"/>
</dbReference>
<evidence type="ECO:0000313" key="3">
    <source>
        <dbReference type="EMBL" id="WOO86257.1"/>
    </source>
</evidence>
<evidence type="ECO:0000313" key="4">
    <source>
        <dbReference type="Proteomes" id="UP000827549"/>
    </source>
</evidence>
<dbReference type="InterPro" id="IPR001810">
    <property type="entry name" value="F-box_dom"/>
</dbReference>
<feature type="region of interest" description="Disordered" evidence="1">
    <location>
        <begin position="419"/>
        <end position="447"/>
    </location>
</feature>
<dbReference type="EMBL" id="CP086720">
    <property type="protein sequence ID" value="WOO86257.1"/>
    <property type="molecule type" value="Genomic_DNA"/>
</dbReference>
<feature type="domain" description="F-box" evidence="2">
    <location>
        <begin position="10"/>
        <end position="59"/>
    </location>
</feature>
<accession>A0AAF0YH13</accession>
<keyword evidence="4" id="KW-1185">Reference proteome</keyword>
<dbReference type="SUPFAM" id="SSF81383">
    <property type="entry name" value="F-box domain"/>
    <property type="match status" value="1"/>
</dbReference>
<dbReference type="AlphaFoldDB" id="A0AAF0YH13"/>
<dbReference type="InterPro" id="IPR036047">
    <property type="entry name" value="F-box-like_dom_sf"/>
</dbReference>
<sequence>MPTPPPPPDIASLAALPPELLQHVADLLPTPDVGVLRLTSTTLNAALADTFRREHFTRLAVVVSPAGLSSLAALAARPEIAAHVRSLRILPHTADDVAAMATSNALLALDDSVERDGGPLTQRRPRTAALLRAPHAAALGHAALAAAGDIRVNDRRLGPIFRAAVVALGRAHAARASAGYGPVPELVADGSTVLDDAVFALGDELRSLLAPALASLDRVQLFFGRCSADPAGWTHAVAFMRLCSPSSLTLRAVESAGHGPCLPATLRWMLDAPAPFARLQRLELSGYTELAPNDLYALLTKFPRLAKVTLEWVSLTITDDRGPEQWDGAQWRSLLHDLSAQHQATPLPIAEMHLKSITEYAAVRFVTGRKSCEDDASAYAADSGVHFPVAVHLPGRKTYRDMPAGGDLFARLAQSIRTPWYEPDSDGGIDGETESDETDYDDELDDY</sequence>
<name>A0AAF0YH13_9TREE</name>
<proteinExistence type="predicted"/>
<dbReference type="SMART" id="SM00256">
    <property type="entry name" value="FBOX"/>
    <property type="match status" value="1"/>
</dbReference>
<gene>
    <name evidence="3" type="ORF">LOC62_07G009741</name>
</gene>
<reference evidence="3" key="1">
    <citation type="submission" date="2023-10" db="EMBL/GenBank/DDBJ databases">
        <authorList>
            <person name="Noh H."/>
        </authorList>
    </citation>
    <scope>NUCLEOTIDE SEQUENCE</scope>
    <source>
        <strain evidence="3">DUCC4014</strain>
    </source>
</reference>
<protein>
    <recommendedName>
        <fullName evidence="2">F-box domain-containing protein</fullName>
    </recommendedName>
</protein>
<organism evidence="3 4">
    <name type="scientific">Vanrija pseudolonga</name>
    <dbReference type="NCBI Taxonomy" id="143232"/>
    <lineage>
        <taxon>Eukaryota</taxon>
        <taxon>Fungi</taxon>
        <taxon>Dikarya</taxon>
        <taxon>Basidiomycota</taxon>
        <taxon>Agaricomycotina</taxon>
        <taxon>Tremellomycetes</taxon>
        <taxon>Trichosporonales</taxon>
        <taxon>Trichosporonaceae</taxon>
        <taxon>Vanrija</taxon>
    </lineage>
</organism>
<evidence type="ECO:0000256" key="1">
    <source>
        <dbReference type="SAM" id="MobiDB-lite"/>
    </source>
</evidence>
<dbReference type="RefSeq" id="XP_062632283.1">
    <property type="nucleotide sequence ID" value="XM_062776299.1"/>
</dbReference>
<feature type="compositionally biased region" description="Acidic residues" evidence="1">
    <location>
        <begin position="423"/>
        <end position="447"/>
    </location>
</feature>
<dbReference type="GeneID" id="87812902"/>
<dbReference type="Proteomes" id="UP000827549">
    <property type="component" value="Chromosome 7"/>
</dbReference>